<name>A0AAE1CKL3_9GAST</name>
<gene>
    <name evidence="7" type="ORF">RRG08_017332</name>
</gene>
<feature type="transmembrane region" description="Helical" evidence="5">
    <location>
        <begin position="21"/>
        <end position="46"/>
    </location>
</feature>
<feature type="transmembrane region" description="Helical" evidence="5">
    <location>
        <begin position="297"/>
        <end position="321"/>
    </location>
</feature>
<dbReference type="GO" id="GO:0004930">
    <property type="term" value="F:G protein-coupled receptor activity"/>
    <property type="evidence" value="ECO:0007669"/>
    <property type="project" value="InterPro"/>
</dbReference>
<dbReference type="InterPro" id="IPR000276">
    <property type="entry name" value="GPCR_Rhodpsn"/>
</dbReference>
<comment type="caution">
    <text evidence="7">The sequence shown here is derived from an EMBL/GenBank/DDBJ whole genome shotgun (WGS) entry which is preliminary data.</text>
</comment>
<dbReference type="InterPro" id="IPR052954">
    <property type="entry name" value="GPCR-Ligand_Int"/>
</dbReference>
<organism evidence="7 8">
    <name type="scientific">Elysia crispata</name>
    <name type="common">lettuce slug</name>
    <dbReference type="NCBI Taxonomy" id="231223"/>
    <lineage>
        <taxon>Eukaryota</taxon>
        <taxon>Metazoa</taxon>
        <taxon>Spiralia</taxon>
        <taxon>Lophotrochozoa</taxon>
        <taxon>Mollusca</taxon>
        <taxon>Gastropoda</taxon>
        <taxon>Heterobranchia</taxon>
        <taxon>Euthyneura</taxon>
        <taxon>Panpulmonata</taxon>
        <taxon>Sacoglossa</taxon>
        <taxon>Placobranchoidea</taxon>
        <taxon>Plakobranchidae</taxon>
        <taxon>Elysia</taxon>
    </lineage>
</organism>
<dbReference type="GO" id="GO:0016020">
    <property type="term" value="C:membrane"/>
    <property type="evidence" value="ECO:0007669"/>
    <property type="project" value="UniProtKB-SubCell"/>
</dbReference>
<feature type="transmembrane region" description="Helical" evidence="5">
    <location>
        <begin position="140"/>
        <end position="160"/>
    </location>
</feature>
<dbReference type="Pfam" id="PF00001">
    <property type="entry name" value="7tm_1"/>
    <property type="match status" value="1"/>
</dbReference>
<dbReference type="Gene3D" id="1.20.1070.10">
    <property type="entry name" value="Rhodopsin 7-helix transmembrane proteins"/>
    <property type="match status" value="1"/>
</dbReference>
<evidence type="ECO:0000313" key="7">
    <source>
        <dbReference type="EMBL" id="KAK3703288.1"/>
    </source>
</evidence>
<keyword evidence="3 5" id="KW-1133">Transmembrane helix</keyword>
<evidence type="ECO:0000256" key="4">
    <source>
        <dbReference type="ARBA" id="ARBA00023136"/>
    </source>
</evidence>
<feature type="transmembrane region" description="Helical" evidence="5">
    <location>
        <begin position="95"/>
        <end position="119"/>
    </location>
</feature>
<dbReference type="Proteomes" id="UP001283361">
    <property type="component" value="Unassembled WGS sequence"/>
</dbReference>
<dbReference type="PANTHER" id="PTHR46641">
    <property type="entry name" value="FMRFAMIDE RECEPTOR-RELATED"/>
    <property type="match status" value="1"/>
</dbReference>
<proteinExistence type="predicted"/>
<keyword evidence="8" id="KW-1185">Reference proteome</keyword>
<sequence length="343" mass="38002">MNASQPVQQLVSPSQIATMTLYLYSARVAVAFCGILTNLINMLVFYKMGFASPSNISLFGLAISDFYCLTHTLIISFGLLPAFRNAVLPISFKDVTFMISSIWYSVSATGSWITAIINVERSCCVVFPIKVKTIFTRKTIIGLIAGMAIYQVVSTFPRYLTMGLVEVKSPATNRTMLTIDMVKYDQDVFSATLMASSTVPTLLCFVVVVIGTIFLITSFKRSRRLRESMTTSKNTASSGTADGNKPDKMADKDTKLIRSVIAICIVYIVGATPNVLVILVLTFYPRFQIFDAYLGNLAWGMALLGTLIQSVSFSVNIFVYFNMMSKYQQTFKTLFLGNKLEKC</sequence>
<evidence type="ECO:0000256" key="3">
    <source>
        <dbReference type="ARBA" id="ARBA00022989"/>
    </source>
</evidence>
<comment type="subcellular location">
    <subcellularLocation>
        <location evidence="1">Membrane</location>
    </subcellularLocation>
</comment>
<feature type="domain" description="G-protein coupled receptors family 1 profile" evidence="6">
    <location>
        <begin position="37"/>
        <end position="320"/>
    </location>
</feature>
<evidence type="ECO:0000313" key="8">
    <source>
        <dbReference type="Proteomes" id="UP001283361"/>
    </source>
</evidence>
<protein>
    <recommendedName>
        <fullName evidence="6">G-protein coupled receptors family 1 profile domain-containing protein</fullName>
    </recommendedName>
</protein>
<reference evidence="7" key="1">
    <citation type="journal article" date="2023" name="G3 (Bethesda)">
        <title>A reference genome for the long-term kleptoplast-retaining sea slug Elysia crispata morphotype clarki.</title>
        <authorList>
            <person name="Eastman K.E."/>
            <person name="Pendleton A.L."/>
            <person name="Shaikh M.A."/>
            <person name="Suttiyut T."/>
            <person name="Ogas R."/>
            <person name="Tomko P."/>
            <person name="Gavelis G."/>
            <person name="Widhalm J.R."/>
            <person name="Wisecaver J.H."/>
        </authorList>
    </citation>
    <scope>NUCLEOTIDE SEQUENCE</scope>
    <source>
        <strain evidence="7">ECLA1</strain>
    </source>
</reference>
<keyword evidence="4 5" id="KW-0472">Membrane</keyword>
<evidence type="ECO:0000259" key="6">
    <source>
        <dbReference type="PROSITE" id="PS50262"/>
    </source>
</evidence>
<feature type="transmembrane region" description="Helical" evidence="5">
    <location>
        <begin position="58"/>
        <end position="83"/>
    </location>
</feature>
<feature type="transmembrane region" description="Helical" evidence="5">
    <location>
        <begin position="256"/>
        <end position="285"/>
    </location>
</feature>
<accession>A0AAE1CKL3</accession>
<dbReference type="EMBL" id="JAWDGP010007839">
    <property type="protein sequence ID" value="KAK3703288.1"/>
    <property type="molecule type" value="Genomic_DNA"/>
</dbReference>
<dbReference type="PROSITE" id="PS50262">
    <property type="entry name" value="G_PROTEIN_RECEP_F1_2"/>
    <property type="match status" value="1"/>
</dbReference>
<keyword evidence="2 5" id="KW-0812">Transmembrane</keyword>
<dbReference type="AlphaFoldDB" id="A0AAE1CKL3"/>
<dbReference type="SUPFAM" id="SSF81321">
    <property type="entry name" value="Family A G protein-coupled receptor-like"/>
    <property type="match status" value="1"/>
</dbReference>
<feature type="transmembrane region" description="Helical" evidence="5">
    <location>
        <begin position="199"/>
        <end position="219"/>
    </location>
</feature>
<evidence type="ECO:0000256" key="5">
    <source>
        <dbReference type="SAM" id="Phobius"/>
    </source>
</evidence>
<evidence type="ECO:0000256" key="2">
    <source>
        <dbReference type="ARBA" id="ARBA00022692"/>
    </source>
</evidence>
<dbReference type="InterPro" id="IPR017452">
    <property type="entry name" value="GPCR_Rhodpsn_7TM"/>
</dbReference>
<dbReference type="PANTHER" id="PTHR46641:SF2">
    <property type="entry name" value="FMRFAMIDE RECEPTOR"/>
    <property type="match status" value="1"/>
</dbReference>
<evidence type="ECO:0000256" key="1">
    <source>
        <dbReference type="ARBA" id="ARBA00004370"/>
    </source>
</evidence>